<keyword evidence="2" id="KW-1185">Reference proteome</keyword>
<reference evidence="2" key="2">
    <citation type="submission" date="2013-07" db="EMBL/GenBank/DDBJ databases">
        <authorList>
            <person name="Morais-Silva F.O."/>
            <person name="Rezende A.M."/>
            <person name="Pimentel C."/>
            <person name="Resende D.M."/>
            <person name="Santos C.I."/>
            <person name="Clemente C."/>
            <person name="de Oliveira L.M."/>
            <person name="da Silva S.M."/>
            <person name="Costa D.A."/>
            <person name="Varela-Raposo A."/>
            <person name="Horacio E.C.A."/>
            <person name="Matos M."/>
            <person name="Flores O."/>
            <person name="Ruiz J.C."/>
            <person name="Rodrigues-Pousada C."/>
        </authorList>
    </citation>
    <scope>NUCLEOTIDE SEQUENCE [LARGE SCALE GENOMIC DNA]</scope>
    <source>
        <strain evidence="2">ATCC 19364 / DSM 1382 / NCIMB 9332 / VKM B-1759</strain>
    </source>
</reference>
<evidence type="ECO:0000313" key="1">
    <source>
        <dbReference type="EMBL" id="AGW14650.1"/>
    </source>
</evidence>
<dbReference type="PATRIC" id="fig|1121448.10.peg.2887"/>
<protein>
    <submittedName>
        <fullName evidence="1">Uncharacterized protein</fullName>
    </submittedName>
</protein>
<dbReference type="KEGG" id="dgg:DGI_2925"/>
<dbReference type="HOGENOM" id="CLU_2933822_0_0_7"/>
<accession>T2GDK4</accession>
<organism evidence="1 2">
    <name type="scientific">Megalodesulfovibrio gigas (strain ATCC 19364 / DSM 1382 / NCIMB 9332 / VKM B-1759)</name>
    <name type="common">Desulfovibrio gigas</name>
    <dbReference type="NCBI Taxonomy" id="1121448"/>
    <lineage>
        <taxon>Bacteria</taxon>
        <taxon>Pseudomonadati</taxon>
        <taxon>Thermodesulfobacteriota</taxon>
        <taxon>Desulfovibrionia</taxon>
        <taxon>Desulfovibrionales</taxon>
        <taxon>Desulfovibrionaceae</taxon>
        <taxon>Megalodesulfovibrio</taxon>
    </lineage>
</organism>
<sequence length="60" mass="7025">MIRAACVQGIVNWLNIGIILPLFGGFPVELRKHFVRRADLPQEHMRVRLRHQNLMAKHAR</sequence>
<dbReference type="Proteomes" id="UP000016587">
    <property type="component" value="Chromosome"/>
</dbReference>
<gene>
    <name evidence="1" type="ORF">DGI_2925</name>
</gene>
<proteinExistence type="predicted"/>
<name>T2GDK4_MEGG1</name>
<reference evidence="1 2" key="1">
    <citation type="journal article" date="2013" name="J. Bacteriol.">
        <title>Roles of HynAB and Ech, the only two hydrogenases found in the model sulfate reducer Desulfovibrio gigas.</title>
        <authorList>
            <person name="Morais-Silva F.O."/>
            <person name="Santos C.I."/>
            <person name="Rodrigues R."/>
            <person name="Pereira I.A."/>
            <person name="Rodrigues-Pousada C."/>
        </authorList>
    </citation>
    <scope>NUCLEOTIDE SEQUENCE [LARGE SCALE GENOMIC DNA]</scope>
    <source>
        <strain evidence="2">ATCC 19364 / DSM 1382 / NCIMB 9332 / VKM B-1759</strain>
    </source>
</reference>
<evidence type="ECO:0000313" key="2">
    <source>
        <dbReference type="Proteomes" id="UP000016587"/>
    </source>
</evidence>
<dbReference type="EMBL" id="CP006585">
    <property type="protein sequence ID" value="AGW14650.1"/>
    <property type="molecule type" value="Genomic_DNA"/>
</dbReference>
<dbReference type="AlphaFoldDB" id="T2GDK4"/>